<dbReference type="InterPro" id="IPR029058">
    <property type="entry name" value="AB_hydrolase_fold"/>
</dbReference>
<accession>B4IUV3</accession>
<dbReference type="PANTHER" id="PTHR43142:SF1">
    <property type="entry name" value="CARBOXYLIC ESTER HYDROLASE"/>
    <property type="match status" value="1"/>
</dbReference>
<dbReference type="SUPFAM" id="SSF53474">
    <property type="entry name" value="alpha/beta-Hydrolases"/>
    <property type="match status" value="1"/>
</dbReference>
<dbReference type="GO" id="GO:0052689">
    <property type="term" value="F:carboxylic ester hydrolase activity"/>
    <property type="evidence" value="ECO:0007669"/>
    <property type="project" value="UniProtKB-KW"/>
</dbReference>
<evidence type="ECO:0000256" key="2">
    <source>
        <dbReference type="ARBA" id="ARBA00022487"/>
    </source>
</evidence>
<dbReference type="Gene3D" id="3.40.50.1820">
    <property type="entry name" value="alpha/beta hydrolase"/>
    <property type="match status" value="1"/>
</dbReference>
<evidence type="ECO:0000256" key="6">
    <source>
        <dbReference type="RuleBase" id="RU361235"/>
    </source>
</evidence>
<sequence>GALGFLSLEDEDLDVPGNAGLKDQVMALRWVKRNCHFFGGDPDNITVFGESAGGASTHYMMLTDQAKGLFHKTVIMSGSALAPWAQTPTHINWPYRLAQATGYTGESDDRSIFAHLKKCKASSMLKVAEDIITMEERHQRLTMFSFGPTIEPYLTPHCVIPKSPLEMMRDCWGNSIPMVIGGNSFEGLLMFPEVNKWPELLCQLGECENLAPRDAHVDEQQRKAFGKKVREQYFGDRTPGKKTILEYSDLFSYKYFWHGIHRTLLSRAHHAPLAPTFLYRFDFDSKHFNI</sequence>
<dbReference type="InterPro" id="IPR019826">
    <property type="entry name" value="Carboxylesterase_B_AS"/>
</dbReference>
<dbReference type="KEGG" id="dya:Dyak_GE11114"/>
<evidence type="ECO:0000259" key="7">
    <source>
        <dbReference type="Pfam" id="PF00135"/>
    </source>
</evidence>
<feature type="non-terminal residue" evidence="8">
    <location>
        <position position="290"/>
    </location>
</feature>
<feature type="non-terminal residue" evidence="8">
    <location>
        <position position="1"/>
    </location>
</feature>
<gene>
    <name evidence="8" type="primary">Dyak\GE11114</name>
    <name evidence="8" type="synonym">dyak_GLEANR_11156</name>
    <name evidence="8" type="synonym">GE11114</name>
    <name evidence="8" type="ORF">Dyak_GE11114</name>
</gene>
<dbReference type="AlphaFoldDB" id="B4IUV3"/>
<dbReference type="OrthoDB" id="19653at2759"/>
<organism evidence="8 9">
    <name type="scientific">Drosophila yakuba</name>
    <name type="common">Fruit fly</name>
    <dbReference type="NCBI Taxonomy" id="7245"/>
    <lineage>
        <taxon>Eukaryota</taxon>
        <taxon>Metazoa</taxon>
        <taxon>Ecdysozoa</taxon>
        <taxon>Arthropoda</taxon>
        <taxon>Hexapoda</taxon>
        <taxon>Insecta</taxon>
        <taxon>Pterygota</taxon>
        <taxon>Neoptera</taxon>
        <taxon>Endopterygota</taxon>
        <taxon>Diptera</taxon>
        <taxon>Brachycera</taxon>
        <taxon>Muscomorpha</taxon>
        <taxon>Ephydroidea</taxon>
        <taxon>Drosophilidae</taxon>
        <taxon>Drosophila</taxon>
        <taxon>Sophophora</taxon>
    </lineage>
</organism>
<dbReference type="PANTHER" id="PTHR43142">
    <property type="entry name" value="CARBOXYLIC ESTER HYDROLASE"/>
    <property type="match status" value="1"/>
</dbReference>
<dbReference type="PROSITE" id="PS00122">
    <property type="entry name" value="CARBOXYLESTERASE_B_1"/>
    <property type="match status" value="1"/>
</dbReference>
<reference evidence="8 9" key="2">
    <citation type="journal article" date="2007" name="PLoS Biol.">
        <title>Principles of genome evolution in the Drosophila melanogaster species group.</title>
        <authorList>
            <person name="Ranz J.M."/>
            <person name="Maurin D."/>
            <person name="Chan Y.S."/>
            <person name="von Grotthuss M."/>
            <person name="Hillier L.W."/>
            <person name="Roote J."/>
            <person name="Ashburner M."/>
            <person name="Bergman C.M."/>
        </authorList>
    </citation>
    <scope>NUCLEOTIDE SEQUENCE [LARGE SCALE GENOMIC DNA]</scope>
    <source>
        <strain evidence="9">Tai18E2 / Tucson 14021-0261.01</strain>
    </source>
</reference>
<reference evidence="8 9" key="1">
    <citation type="journal article" date="2007" name="Nature">
        <title>Evolution of genes and genomes on the Drosophila phylogeny.</title>
        <authorList>
            <consortium name="Drosophila 12 Genomes Consortium"/>
            <person name="Clark A.G."/>
            <person name="Eisen M.B."/>
            <person name="Smith D.R."/>
            <person name="Bergman C.M."/>
            <person name="Oliver B."/>
            <person name="Markow T.A."/>
            <person name="Kaufman T.C."/>
            <person name="Kellis M."/>
            <person name="Gelbart W."/>
            <person name="Iyer V.N."/>
            <person name="Pollard D.A."/>
            <person name="Sackton T.B."/>
            <person name="Larracuente A.M."/>
            <person name="Singh N.D."/>
            <person name="Abad J.P."/>
            <person name="Abt D.N."/>
            <person name="Adryan B."/>
            <person name="Aguade M."/>
            <person name="Akashi H."/>
            <person name="Anderson W.W."/>
            <person name="Aquadro C.F."/>
            <person name="Ardell D.H."/>
            <person name="Arguello R."/>
            <person name="Artieri C.G."/>
            <person name="Barbash D.A."/>
            <person name="Barker D."/>
            <person name="Barsanti P."/>
            <person name="Batterham P."/>
            <person name="Batzoglou S."/>
            <person name="Begun D."/>
            <person name="Bhutkar A."/>
            <person name="Blanco E."/>
            <person name="Bosak S.A."/>
            <person name="Bradley R.K."/>
            <person name="Brand A.D."/>
            <person name="Brent M.R."/>
            <person name="Brooks A.N."/>
            <person name="Brown R.H."/>
            <person name="Butlin R.K."/>
            <person name="Caggese C."/>
            <person name="Calvi B.R."/>
            <person name="Bernardo de Carvalho A."/>
            <person name="Caspi A."/>
            <person name="Castrezana S."/>
            <person name="Celniker S.E."/>
            <person name="Chang J.L."/>
            <person name="Chapple C."/>
            <person name="Chatterji S."/>
            <person name="Chinwalla A."/>
            <person name="Civetta A."/>
            <person name="Clifton S.W."/>
            <person name="Comeron J.M."/>
            <person name="Costello J.C."/>
            <person name="Coyne J.A."/>
            <person name="Daub J."/>
            <person name="David R.G."/>
            <person name="Delcher A.L."/>
            <person name="Delehaunty K."/>
            <person name="Do C.B."/>
            <person name="Ebling H."/>
            <person name="Edwards K."/>
            <person name="Eickbush T."/>
            <person name="Evans J.D."/>
            <person name="Filipski A."/>
            <person name="Findeiss S."/>
            <person name="Freyhult E."/>
            <person name="Fulton L."/>
            <person name="Fulton R."/>
            <person name="Garcia A.C."/>
            <person name="Gardiner A."/>
            <person name="Garfield D.A."/>
            <person name="Garvin B.E."/>
            <person name="Gibson G."/>
            <person name="Gilbert D."/>
            <person name="Gnerre S."/>
            <person name="Godfrey J."/>
            <person name="Good R."/>
            <person name="Gotea V."/>
            <person name="Gravely B."/>
            <person name="Greenberg A.J."/>
            <person name="Griffiths-Jones S."/>
            <person name="Gross S."/>
            <person name="Guigo R."/>
            <person name="Gustafson E.A."/>
            <person name="Haerty W."/>
            <person name="Hahn M.W."/>
            <person name="Halligan D.L."/>
            <person name="Halpern A.L."/>
            <person name="Halter G.M."/>
            <person name="Han M.V."/>
            <person name="Heger A."/>
            <person name="Hillier L."/>
            <person name="Hinrichs A.S."/>
            <person name="Holmes I."/>
            <person name="Hoskins R.A."/>
            <person name="Hubisz M.J."/>
            <person name="Hultmark D."/>
            <person name="Huntley M.A."/>
            <person name="Jaffe D.B."/>
            <person name="Jagadeeshan S."/>
            <person name="Jeck W.R."/>
            <person name="Johnson J."/>
            <person name="Jones C.D."/>
            <person name="Jordan W.C."/>
            <person name="Karpen G.H."/>
            <person name="Kataoka E."/>
            <person name="Keightley P.D."/>
            <person name="Kheradpour P."/>
            <person name="Kirkness E.F."/>
            <person name="Koerich L.B."/>
            <person name="Kristiansen K."/>
            <person name="Kudrna D."/>
            <person name="Kulathinal R.J."/>
            <person name="Kumar S."/>
            <person name="Kwok R."/>
            <person name="Lander E."/>
            <person name="Langley C.H."/>
            <person name="Lapoint R."/>
            <person name="Lazzaro B.P."/>
            <person name="Lee S.J."/>
            <person name="Levesque L."/>
            <person name="Li R."/>
            <person name="Lin C.F."/>
            <person name="Lin M.F."/>
            <person name="Lindblad-Toh K."/>
            <person name="Llopart A."/>
            <person name="Long M."/>
            <person name="Low L."/>
            <person name="Lozovsky E."/>
            <person name="Lu J."/>
            <person name="Luo M."/>
            <person name="Machado C.A."/>
            <person name="Makalowski W."/>
            <person name="Marzo M."/>
            <person name="Matsuda M."/>
            <person name="Matzkin L."/>
            <person name="McAllister B."/>
            <person name="McBride C.S."/>
            <person name="McKernan B."/>
            <person name="McKernan K."/>
            <person name="Mendez-Lago M."/>
            <person name="Minx P."/>
            <person name="Mollenhauer M.U."/>
            <person name="Montooth K."/>
            <person name="Mount S.M."/>
            <person name="Mu X."/>
            <person name="Myers E."/>
            <person name="Negre B."/>
            <person name="Newfeld S."/>
            <person name="Nielsen R."/>
            <person name="Noor M.A."/>
            <person name="O'Grady P."/>
            <person name="Pachter L."/>
            <person name="Papaceit M."/>
            <person name="Parisi M.J."/>
            <person name="Parisi M."/>
            <person name="Parts L."/>
            <person name="Pedersen J.S."/>
            <person name="Pesole G."/>
            <person name="Phillippy A.M."/>
            <person name="Ponting C.P."/>
            <person name="Pop M."/>
            <person name="Porcelli D."/>
            <person name="Powell J.R."/>
            <person name="Prohaska S."/>
            <person name="Pruitt K."/>
            <person name="Puig M."/>
            <person name="Quesneville H."/>
            <person name="Ram K.R."/>
            <person name="Rand D."/>
            <person name="Rasmussen M.D."/>
            <person name="Reed L.K."/>
            <person name="Reenan R."/>
            <person name="Reily A."/>
            <person name="Remington K.A."/>
            <person name="Rieger T.T."/>
            <person name="Ritchie M.G."/>
            <person name="Robin C."/>
            <person name="Rogers Y.H."/>
            <person name="Rohde C."/>
            <person name="Rozas J."/>
            <person name="Rubenfield M.J."/>
            <person name="Ruiz A."/>
            <person name="Russo S."/>
            <person name="Salzberg S.L."/>
            <person name="Sanchez-Gracia A."/>
            <person name="Saranga D.J."/>
            <person name="Sato H."/>
            <person name="Schaeffer S.W."/>
            <person name="Schatz M.C."/>
            <person name="Schlenke T."/>
            <person name="Schwartz R."/>
            <person name="Segarra C."/>
            <person name="Singh R.S."/>
            <person name="Sirot L."/>
            <person name="Sirota M."/>
            <person name="Sisneros N.B."/>
            <person name="Smith C.D."/>
            <person name="Smith T.F."/>
            <person name="Spieth J."/>
            <person name="Stage D.E."/>
            <person name="Stark A."/>
            <person name="Stephan W."/>
            <person name="Strausberg R.L."/>
            <person name="Strempel S."/>
            <person name="Sturgill D."/>
            <person name="Sutton G."/>
            <person name="Sutton G.G."/>
            <person name="Tao W."/>
            <person name="Teichmann S."/>
            <person name="Tobari Y.N."/>
            <person name="Tomimura Y."/>
            <person name="Tsolas J.M."/>
            <person name="Valente V.L."/>
            <person name="Venter E."/>
            <person name="Venter J.C."/>
            <person name="Vicario S."/>
            <person name="Vieira F.G."/>
            <person name="Vilella A.J."/>
            <person name="Villasante A."/>
            <person name="Walenz B."/>
            <person name="Wang J."/>
            <person name="Wasserman M."/>
            <person name="Watts T."/>
            <person name="Wilson D."/>
            <person name="Wilson R.K."/>
            <person name="Wing R.A."/>
            <person name="Wolfner M.F."/>
            <person name="Wong A."/>
            <person name="Wong G.K."/>
            <person name="Wu C.I."/>
            <person name="Wu G."/>
            <person name="Yamamoto D."/>
            <person name="Yang H.P."/>
            <person name="Yang S.P."/>
            <person name="Yorke J.A."/>
            <person name="Yoshida K."/>
            <person name="Zdobnov E."/>
            <person name="Zhang P."/>
            <person name="Zhang Y."/>
            <person name="Zimin A.V."/>
            <person name="Baldwin J."/>
            <person name="Abdouelleil A."/>
            <person name="Abdulkadir J."/>
            <person name="Abebe A."/>
            <person name="Abera B."/>
            <person name="Abreu J."/>
            <person name="Acer S.C."/>
            <person name="Aftuck L."/>
            <person name="Alexander A."/>
            <person name="An P."/>
            <person name="Anderson E."/>
            <person name="Anderson S."/>
            <person name="Arachi H."/>
            <person name="Azer M."/>
            <person name="Bachantsang P."/>
            <person name="Barry A."/>
            <person name="Bayul T."/>
            <person name="Berlin A."/>
            <person name="Bessette D."/>
            <person name="Bloom T."/>
            <person name="Blye J."/>
            <person name="Boguslavskiy L."/>
            <person name="Bonnet C."/>
            <person name="Boukhgalter B."/>
            <person name="Bourzgui I."/>
            <person name="Brown A."/>
            <person name="Cahill P."/>
            <person name="Channer S."/>
            <person name="Cheshatsang Y."/>
            <person name="Chuda L."/>
            <person name="Citroen M."/>
            <person name="Collymore A."/>
            <person name="Cooke P."/>
            <person name="Costello M."/>
            <person name="D'Aco K."/>
            <person name="Daza R."/>
            <person name="De Haan G."/>
            <person name="DeGray S."/>
            <person name="DeMaso C."/>
            <person name="Dhargay N."/>
            <person name="Dooley K."/>
            <person name="Dooley E."/>
            <person name="Doricent M."/>
            <person name="Dorje P."/>
            <person name="Dorjee K."/>
            <person name="Dupes A."/>
            <person name="Elong R."/>
            <person name="Falk J."/>
            <person name="Farina A."/>
            <person name="Faro S."/>
            <person name="Ferguson D."/>
            <person name="Fisher S."/>
            <person name="Foley C.D."/>
            <person name="Franke A."/>
            <person name="Friedrich D."/>
            <person name="Gadbois L."/>
            <person name="Gearin G."/>
            <person name="Gearin C.R."/>
            <person name="Giannoukos G."/>
            <person name="Goode T."/>
            <person name="Graham J."/>
            <person name="Grandbois E."/>
            <person name="Grewal S."/>
            <person name="Gyaltsen K."/>
            <person name="Hafez N."/>
            <person name="Hagos B."/>
            <person name="Hall J."/>
            <person name="Henson C."/>
            <person name="Hollinger A."/>
            <person name="Honan T."/>
            <person name="Huard M.D."/>
            <person name="Hughes L."/>
            <person name="Hurhula B."/>
            <person name="Husby M.E."/>
            <person name="Kamat A."/>
            <person name="Kanga B."/>
            <person name="Kashin S."/>
            <person name="Khazanovich D."/>
            <person name="Kisner P."/>
            <person name="Lance K."/>
            <person name="Lara M."/>
            <person name="Lee W."/>
            <person name="Lennon N."/>
            <person name="Letendre F."/>
            <person name="LeVine R."/>
            <person name="Lipovsky A."/>
            <person name="Liu X."/>
            <person name="Liu J."/>
            <person name="Liu S."/>
            <person name="Lokyitsang T."/>
            <person name="Lokyitsang Y."/>
            <person name="Lubonja R."/>
            <person name="Lui A."/>
            <person name="MacDonald P."/>
            <person name="Magnisalis V."/>
            <person name="Maru K."/>
            <person name="Matthews C."/>
            <person name="McCusker W."/>
            <person name="McDonough S."/>
            <person name="Mehta T."/>
            <person name="Meldrim J."/>
            <person name="Meneus L."/>
            <person name="Mihai O."/>
            <person name="Mihalev A."/>
            <person name="Mihova T."/>
            <person name="Mittelman R."/>
            <person name="Mlenga V."/>
            <person name="Montmayeur A."/>
            <person name="Mulrain L."/>
            <person name="Navidi A."/>
            <person name="Naylor J."/>
            <person name="Negash T."/>
            <person name="Nguyen T."/>
            <person name="Nguyen N."/>
            <person name="Nicol R."/>
            <person name="Norbu C."/>
            <person name="Norbu N."/>
            <person name="Novod N."/>
            <person name="O'Neill B."/>
            <person name="Osman S."/>
            <person name="Markiewicz E."/>
            <person name="Oyono O.L."/>
            <person name="Patti C."/>
            <person name="Phunkhang P."/>
            <person name="Pierre F."/>
            <person name="Priest M."/>
            <person name="Raghuraman S."/>
            <person name="Rege F."/>
            <person name="Reyes R."/>
            <person name="Rise C."/>
            <person name="Rogov P."/>
            <person name="Ross K."/>
            <person name="Ryan E."/>
            <person name="Settipalli S."/>
            <person name="Shea T."/>
            <person name="Sherpa N."/>
            <person name="Shi L."/>
            <person name="Shih D."/>
            <person name="Sparrow T."/>
            <person name="Spaulding J."/>
            <person name="Stalker J."/>
            <person name="Stange-Thomann N."/>
            <person name="Stavropoulos S."/>
            <person name="Stone C."/>
            <person name="Strader C."/>
            <person name="Tesfaye S."/>
            <person name="Thomson T."/>
            <person name="Thoulutsang Y."/>
            <person name="Thoulutsang D."/>
            <person name="Topham K."/>
            <person name="Topping I."/>
            <person name="Tsamla T."/>
            <person name="Vassiliev H."/>
            <person name="Vo A."/>
            <person name="Wangchuk T."/>
            <person name="Wangdi T."/>
            <person name="Weiand M."/>
            <person name="Wilkinson J."/>
            <person name="Wilson A."/>
            <person name="Yadav S."/>
            <person name="Young G."/>
            <person name="Yu Q."/>
            <person name="Zembek L."/>
            <person name="Zhong D."/>
            <person name="Zimmer A."/>
            <person name="Zwirko Z."/>
            <person name="Jaffe D.B."/>
            <person name="Alvarez P."/>
            <person name="Brockman W."/>
            <person name="Butler J."/>
            <person name="Chin C."/>
            <person name="Gnerre S."/>
            <person name="Grabherr M."/>
            <person name="Kleber M."/>
            <person name="Mauceli E."/>
            <person name="MacCallum I."/>
        </authorList>
    </citation>
    <scope>NUCLEOTIDE SEQUENCE [LARGE SCALE GENOMIC DNA]</scope>
    <source>
        <strain evidence="9">Tai18E2 / Tucson 14021-0261.01</strain>
    </source>
</reference>
<feature type="domain" description="Carboxylesterase type B" evidence="7">
    <location>
        <begin position="1"/>
        <end position="286"/>
    </location>
</feature>
<keyword evidence="9" id="KW-1185">Reference proteome</keyword>
<comment type="similarity">
    <text evidence="1 6">Belongs to the type-B carboxylesterase/lipase family.</text>
</comment>
<dbReference type="Pfam" id="PF00135">
    <property type="entry name" value="COesterase"/>
    <property type="match status" value="1"/>
</dbReference>
<dbReference type="HOGENOM" id="CLU_1200955_0_0_1"/>
<proteinExistence type="inferred from homology"/>
<name>B4IUV3_DROYA</name>
<dbReference type="Proteomes" id="UP000002282">
    <property type="component" value="Unassembled WGS sequence"/>
</dbReference>
<evidence type="ECO:0000256" key="1">
    <source>
        <dbReference type="ARBA" id="ARBA00005964"/>
    </source>
</evidence>
<dbReference type="InterPro" id="IPR002018">
    <property type="entry name" value="CarbesteraseB"/>
</dbReference>
<evidence type="ECO:0000256" key="3">
    <source>
        <dbReference type="ARBA" id="ARBA00022801"/>
    </source>
</evidence>
<keyword evidence="3 6" id="KW-0378">Hydrolase</keyword>
<keyword evidence="2" id="KW-0719">Serine esterase</keyword>
<evidence type="ECO:0000313" key="8">
    <source>
        <dbReference type="EMBL" id="EDX00167.2"/>
    </source>
</evidence>
<protein>
    <recommendedName>
        <fullName evidence="6">Carboxylic ester hydrolase</fullName>
        <ecNumber evidence="6">3.1.1.-</ecNumber>
    </recommendedName>
</protein>
<dbReference type="EC" id="3.1.1.-" evidence="6"/>
<dbReference type="EMBL" id="CH892131">
    <property type="protein sequence ID" value="EDX00167.2"/>
    <property type="molecule type" value="Genomic_DNA"/>
</dbReference>
<evidence type="ECO:0000313" key="9">
    <source>
        <dbReference type="Proteomes" id="UP000002282"/>
    </source>
</evidence>
<keyword evidence="4" id="KW-1015">Disulfide bond</keyword>
<keyword evidence="5" id="KW-0325">Glycoprotein</keyword>
<evidence type="ECO:0000256" key="5">
    <source>
        <dbReference type="ARBA" id="ARBA00023180"/>
    </source>
</evidence>
<evidence type="ECO:0000256" key="4">
    <source>
        <dbReference type="ARBA" id="ARBA00023157"/>
    </source>
</evidence>